<dbReference type="SUPFAM" id="SSF55144">
    <property type="entry name" value="LigT-like"/>
    <property type="match status" value="1"/>
</dbReference>
<dbReference type="Proteomes" id="UP000654345">
    <property type="component" value="Unassembled WGS sequence"/>
</dbReference>
<dbReference type="InterPro" id="IPR009097">
    <property type="entry name" value="Cyclic_Pdiesterase"/>
</dbReference>
<sequence length="184" mass="21272">MHGIVSLLDETYYRVIEELWAELRNEFGVQGVYVTPYPHFSYHIAQDYQLPNLKAFLHDFAAQYSCFYVRTTGLALFTGEHPVLYIPLVRNHHLNKFHCSLWRALQISGIVSGGSELYHPNQWLPHITIGFGDIDARKLSQIIPYLSSRDFAWDLQVDNLALIYDTGTEQTLCHQEELKNCVDV</sequence>
<evidence type="ECO:0000313" key="1">
    <source>
        <dbReference type="EMBL" id="GHO54701.1"/>
    </source>
</evidence>
<reference evidence="1 2" key="1">
    <citation type="journal article" date="2021" name="Int. J. Syst. Evol. Microbiol.">
        <title>Reticulibacter mediterranei gen. nov., sp. nov., within the new family Reticulibacteraceae fam. nov., and Ktedonospora formicarum gen. nov., sp. nov., Ktedonobacter robiniae sp. nov., Dictyobacter formicarum sp. nov. and Dictyobacter arantiisoli sp. nov., belonging to the class Ktedonobacteria.</title>
        <authorList>
            <person name="Yabe S."/>
            <person name="Zheng Y."/>
            <person name="Wang C.M."/>
            <person name="Sakai Y."/>
            <person name="Abe K."/>
            <person name="Yokota A."/>
            <person name="Donadio S."/>
            <person name="Cavaletti L."/>
            <person name="Monciardini P."/>
        </authorList>
    </citation>
    <scope>NUCLEOTIDE SEQUENCE [LARGE SCALE GENOMIC DNA]</scope>
    <source>
        <strain evidence="1 2">SOSP1-30</strain>
    </source>
</reference>
<dbReference type="Pfam" id="PF13563">
    <property type="entry name" value="2_5_RNA_ligase2"/>
    <property type="match status" value="1"/>
</dbReference>
<protein>
    <recommendedName>
        <fullName evidence="3">2'-5' RNA ligase</fullName>
    </recommendedName>
</protein>
<dbReference type="EMBL" id="BNJG01000001">
    <property type="protein sequence ID" value="GHO54701.1"/>
    <property type="molecule type" value="Genomic_DNA"/>
</dbReference>
<proteinExistence type="predicted"/>
<evidence type="ECO:0000313" key="2">
    <source>
        <dbReference type="Proteomes" id="UP000654345"/>
    </source>
</evidence>
<evidence type="ECO:0008006" key="3">
    <source>
        <dbReference type="Google" id="ProtNLM"/>
    </source>
</evidence>
<comment type="caution">
    <text evidence="1">The sequence shown here is derived from an EMBL/GenBank/DDBJ whole genome shotgun (WGS) entry which is preliminary data.</text>
</comment>
<dbReference type="RefSeq" id="WP_201371378.1">
    <property type="nucleotide sequence ID" value="NZ_BNJG01000001.1"/>
</dbReference>
<name>A0ABQ3UPP5_9CHLR</name>
<organism evidence="1 2">
    <name type="scientific">Ktedonobacter robiniae</name>
    <dbReference type="NCBI Taxonomy" id="2778365"/>
    <lineage>
        <taxon>Bacteria</taxon>
        <taxon>Bacillati</taxon>
        <taxon>Chloroflexota</taxon>
        <taxon>Ktedonobacteria</taxon>
        <taxon>Ktedonobacterales</taxon>
        <taxon>Ktedonobacteraceae</taxon>
        <taxon>Ktedonobacter</taxon>
    </lineage>
</organism>
<gene>
    <name evidence="1" type="ORF">KSB_31760</name>
</gene>
<keyword evidence="2" id="KW-1185">Reference proteome</keyword>
<dbReference type="Gene3D" id="3.90.1140.10">
    <property type="entry name" value="Cyclic phosphodiesterase"/>
    <property type="match status" value="1"/>
</dbReference>
<accession>A0ABQ3UPP5</accession>